<feature type="domain" description="HTH marR-type" evidence="2">
    <location>
        <begin position="21"/>
        <end position="67"/>
    </location>
</feature>
<gene>
    <name evidence="3" type="ORF">ACFO3F_03490</name>
</gene>
<dbReference type="SUPFAM" id="SSF53067">
    <property type="entry name" value="Actin-like ATPase domain"/>
    <property type="match status" value="1"/>
</dbReference>
<dbReference type="PANTHER" id="PTHR18964">
    <property type="entry name" value="ROK (REPRESSOR, ORF, KINASE) FAMILY"/>
    <property type="match status" value="1"/>
</dbReference>
<organism evidence="3 4">
    <name type="scientific">Georgenia faecalis</name>
    <dbReference type="NCBI Taxonomy" id="2483799"/>
    <lineage>
        <taxon>Bacteria</taxon>
        <taxon>Bacillati</taxon>
        <taxon>Actinomycetota</taxon>
        <taxon>Actinomycetes</taxon>
        <taxon>Micrococcales</taxon>
        <taxon>Bogoriellaceae</taxon>
        <taxon>Georgenia</taxon>
    </lineage>
</organism>
<dbReference type="InterPro" id="IPR043129">
    <property type="entry name" value="ATPase_NBD"/>
</dbReference>
<dbReference type="CDD" id="cd00090">
    <property type="entry name" value="HTH_ARSR"/>
    <property type="match status" value="1"/>
</dbReference>
<dbReference type="SUPFAM" id="SSF46785">
    <property type="entry name" value="Winged helix' DNA-binding domain"/>
    <property type="match status" value="1"/>
</dbReference>
<dbReference type="Pfam" id="PF12802">
    <property type="entry name" value="MarR_2"/>
    <property type="match status" value="1"/>
</dbReference>
<dbReference type="InterPro" id="IPR036390">
    <property type="entry name" value="WH_DNA-bd_sf"/>
</dbReference>
<name>A0ABV9D6Q0_9MICO</name>
<dbReference type="Gene3D" id="3.30.420.40">
    <property type="match status" value="2"/>
</dbReference>
<sequence>MSDLVAPRGASRLRERNREDLLHLLRTRGPLSRAEMARALAVSPTTASSLVAELVAAGLVTEADSADRPPRRGRPAQVVRLTTAPGYLAGVDVGRTHARVAVTDRDQQVLAERNVHLPVGHDREATTALVLDVLDELLTGLGAGRGDLTALGIGLPGPLESATELIGVGAILPEWVGFDVAGVLRAELGVPVGIDNDANLGMLAEARHGAARGASHAIYIKVSTGLGAGMLLGGELHRGAGGSAGELGHTPLDLDGMVCRCGSRGCLETVASVRAVLAMLRPTLGADLTLEDVLRLAADGNRACERAIEDVGRGIGRGVAVLANILDPEVVLIGGPLAAAGEPLLDAVRESVRRTCIPSVSSRVRVERSALGDRAEVLGAVAVAADVASTAGLDGGARSTTR</sequence>
<keyword evidence="4" id="KW-1185">Reference proteome</keyword>
<dbReference type="Pfam" id="PF00480">
    <property type="entry name" value="ROK"/>
    <property type="match status" value="1"/>
</dbReference>
<accession>A0ABV9D6Q0</accession>
<evidence type="ECO:0000313" key="4">
    <source>
        <dbReference type="Proteomes" id="UP001595955"/>
    </source>
</evidence>
<proteinExistence type="inferred from homology"/>
<protein>
    <submittedName>
        <fullName evidence="3">ROK family protein</fullName>
    </submittedName>
</protein>
<dbReference type="Proteomes" id="UP001595955">
    <property type="component" value="Unassembled WGS sequence"/>
</dbReference>
<dbReference type="PROSITE" id="PS01125">
    <property type="entry name" value="ROK"/>
    <property type="match status" value="1"/>
</dbReference>
<comment type="similarity">
    <text evidence="1">Belongs to the ROK (NagC/XylR) family.</text>
</comment>
<reference evidence="4" key="1">
    <citation type="journal article" date="2019" name="Int. J. Syst. Evol. Microbiol.">
        <title>The Global Catalogue of Microorganisms (GCM) 10K type strain sequencing project: providing services to taxonomists for standard genome sequencing and annotation.</title>
        <authorList>
            <consortium name="The Broad Institute Genomics Platform"/>
            <consortium name="The Broad Institute Genome Sequencing Center for Infectious Disease"/>
            <person name="Wu L."/>
            <person name="Ma J."/>
        </authorList>
    </citation>
    <scope>NUCLEOTIDE SEQUENCE [LARGE SCALE GENOMIC DNA]</scope>
    <source>
        <strain evidence="4">JCM 3369</strain>
    </source>
</reference>
<dbReference type="InterPro" id="IPR011991">
    <property type="entry name" value="ArsR-like_HTH"/>
</dbReference>
<dbReference type="Gene3D" id="1.10.10.10">
    <property type="entry name" value="Winged helix-like DNA-binding domain superfamily/Winged helix DNA-binding domain"/>
    <property type="match status" value="1"/>
</dbReference>
<evidence type="ECO:0000259" key="2">
    <source>
        <dbReference type="Pfam" id="PF12802"/>
    </source>
</evidence>
<dbReference type="InterPro" id="IPR036388">
    <property type="entry name" value="WH-like_DNA-bd_sf"/>
</dbReference>
<evidence type="ECO:0000313" key="3">
    <source>
        <dbReference type="EMBL" id="MFC4554302.1"/>
    </source>
</evidence>
<dbReference type="InterPro" id="IPR000600">
    <property type="entry name" value="ROK"/>
</dbReference>
<dbReference type="RefSeq" id="WP_164471462.1">
    <property type="nucleotide sequence ID" value="NZ_CP033325.1"/>
</dbReference>
<evidence type="ECO:0000256" key="1">
    <source>
        <dbReference type="ARBA" id="ARBA00006479"/>
    </source>
</evidence>
<dbReference type="EMBL" id="JBHSGF010000002">
    <property type="protein sequence ID" value="MFC4554302.1"/>
    <property type="molecule type" value="Genomic_DNA"/>
</dbReference>
<dbReference type="InterPro" id="IPR000835">
    <property type="entry name" value="HTH_MarR-typ"/>
</dbReference>
<dbReference type="PANTHER" id="PTHR18964:SF173">
    <property type="entry name" value="GLUCOKINASE"/>
    <property type="match status" value="1"/>
</dbReference>
<dbReference type="InterPro" id="IPR049874">
    <property type="entry name" value="ROK_cs"/>
</dbReference>
<comment type="caution">
    <text evidence="3">The sequence shown here is derived from an EMBL/GenBank/DDBJ whole genome shotgun (WGS) entry which is preliminary data.</text>
</comment>